<evidence type="ECO:0000313" key="7">
    <source>
        <dbReference type="Proteomes" id="UP000237481"/>
    </source>
</evidence>
<dbReference type="EMBL" id="PKSG01000211">
    <property type="protein sequence ID" value="POR37751.1"/>
    <property type="molecule type" value="Genomic_DNA"/>
</dbReference>
<dbReference type="Gene3D" id="3.40.50.200">
    <property type="entry name" value="Peptidase S8/S53 domain"/>
    <property type="match status" value="1"/>
</dbReference>
<protein>
    <recommendedName>
        <fullName evidence="5">Peptidase S8/S53 domain-containing protein</fullName>
    </recommendedName>
</protein>
<organism evidence="6 7">
    <name type="scientific">Tolypocladium paradoxum</name>
    <dbReference type="NCBI Taxonomy" id="94208"/>
    <lineage>
        <taxon>Eukaryota</taxon>
        <taxon>Fungi</taxon>
        <taxon>Dikarya</taxon>
        <taxon>Ascomycota</taxon>
        <taxon>Pezizomycotina</taxon>
        <taxon>Sordariomycetes</taxon>
        <taxon>Hypocreomycetidae</taxon>
        <taxon>Hypocreales</taxon>
        <taxon>Ophiocordycipitaceae</taxon>
        <taxon>Tolypocladium</taxon>
    </lineage>
</organism>
<sequence>MGVGAQAQPYWGAPILIPEQTPQPTGDENMQYAKDAGCSGAMGSWRLVWTHQVPDKGPLVLQAMRPVSRRIVRRFVLVSARISLRPGFANRTLTLVAFEMRLPALLTLLAPAGPKKSRPSSAVKIPIRDGHGTHVAGTRGLEDAVLRRQGPRRLWRRLGLERRRRHGLCLQELQDAQLPQGRSGRLTLSGGFSQAINKRPPTSSRRAVFIDVAARNENQDAANESPASEPSACTVGGTAIDDNLVPRFQLGQTRRYPGSGGQHLVHQARGGTELMNDTSMTTPHVDGLAAYLGALEGLTDTKALCNRTRELTTQDAITNQPGGIANLLAFNKSK</sequence>
<dbReference type="InterPro" id="IPR000209">
    <property type="entry name" value="Peptidase_S8/S53_dom"/>
</dbReference>
<comment type="caution">
    <text evidence="6">The sequence shown here is derived from an EMBL/GenBank/DDBJ whole genome shotgun (WGS) entry which is preliminary data.</text>
</comment>
<keyword evidence="7" id="KW-1185">Reference proteome</keyword>
<evidence type="ECO:0000256" key="4">
    <source>
        <dbReference type="SAM" id="MobiDB-lite"/>
    </source>
</evidence>
<dbReference type="SUPFAM" id="SSF52743">
    <property type="entry name" value="Subtilisin-like"/>
    <property type="match status" value="1"/>
</dbReference>
<dbReference type="STRING" id="94208.A0A2S4L5S6"/>
<dbReference type="GO" id="GO:0006508">
    <property type="term" value="P:proteolysis"/>
    <property type="evidence" value="ECO:0007669"/>
    <property type="project" value="UniProtKB-KW"/>
</dbReference>
<reference evidence="6 7" key="1">
    <citation type="submission" date="2018-01" db="EMBL/GenBank/DDBJ databases">
        <title>Harnessing the power of phylogenomics to disentangle the directionality and signatures of interkingdom host jumping in the parasitic fungal genus Tolypocladium.</title>
        <authorList>
            <person name="Quandt C.A."/>
            <person name="Patterson W."/>
            <person name="Spatafora J.W."/>
        </authorList>
    </citation>
    <scope>NUCLEOTIDE SEQUENCE [LARGE SCALE GENOMIC DNA]</scope>
    <source>
        <strain evidence="6 7">NRBC 100945</strain>
    </source>
</reference>
<evidence type="ECO:0000256" key="3">
    <source>
        <dbReference type="ARBA" id="ARBA00022825"/>
    </source>
</evidence>
<dbReference type="PRINTS" id="PR00723">
    <property type="entry name" value="SUBTILISIN"/>
</dbReference>
<keyword evidence="1" id="KW-0645">Protease</keyword>
<gene>
    <name evidence="6" type="ORF">TPAR_02061</name>
</gene>
<evidence type="ECO:0000259" key="5">
    <source>
        <dbReference type="Pfam" id="PF00082"/>
    </source>
</evidence>
<feature type="region of interest" description="Disordered" evidence="4">
    <location>
        <begin position="117"/>
        <end position="136"/>
    </location>
</feature>
<dbReference type="InterPro" id="IPR015500">
    <property type="entry name" value="Peptidase_S8_subtilisin-rel"/>
</dbReference>
<proteinExistence type="predicted"/>
<evidence type="ECO:0000256" key="1">
    <source>
        <dbReference type="ARBA" id="ARBA00022670"/>
    </source>
</evidence>
<accession>A0A2S4L5S6</accession>
<dbReference type="Pfam" id="PF00082">
    <property type="entry name" value="Peptidase_S8"/>
    <property type="match status" value="1"/>
</dbReference>
<name>A0A2S4L5S6_9HYPO</name>
<keyword evidence="2" id="KW-0378">Hydrolase</keyword>
<dbReference type="AlphaFoldDB" id="A0A2S4L5S6"/>
<dbReference type="Proteomes" id="UP000237481">
    <property type="component" value="Unassembled WGS sequence"/>
</dbReference>
<evidence type="ECO:0000256" key="2">
    <source>
        <dbReference type="ARBA" id="ARBA00022801"/>
    </source>
</evidence>
<dbReference type="GO" id="GO:0004252">
    <property type="term" value="F:serine-type endopeptidase activity"/>
    <property type="evidence" value="ECO:0007669"/>
    <property type="project" value="InterPro"/>
</dbReference>
<evidence type="ECO:0000313" key="6">
    <source>
        <dbReference type="EMBL" id="POR37751.1"/>
    </source>
</evidence>
<feature type="domain" description="Peptidase S8/S53" evidence="5">
    <location>
        <begin position="189"/>
        <end position="293"/>
    </location>
</feature>
<keyword evidence="3" id="KW-0720">Serine protease</keyword>
<dbReference type="InterPro" id="IPR036852">
    <property type="entry name" value="Peptidase_S8/S53_dom_sf"/>
</dbReference>